<sequence>MEKQPSKQQDSKILWKDPSCIDHYFTEFLTLEQIFFMWFLSVSPFWGFDQKCLETPVGRLPSLLNTICSVIESISRDINFYLDKQFNPAFYINKKQIDSNDVRLFQARDFYSFTHDYLRNNNNNIPALNNFSSELNDNKLLVNNLDVNTSTNSEGITNQVFCGQVKESRMHYDFDYLAHIDFRLGVSSKKIQLRTDIIPIDLTKYPSIQTPLKHAHESEYSLAKKGKGEHRPMWCKVYQYTKHALADHYQECNGLVVLEALGALYILCMFAKYLPKTKMTESPDAPIVGSYPLEDLSNRSLLFKPTMTRTTFRNLANDLSNQNLVEFNKLSETMFIIKDSEKYFDIMLNNQLSNNQQLADQLKTQHGIVDLLSNLPSSVFEESGLQPTVVLNTYCHYEIKDIERKEGKVFYKKPMIIESIYNYRDLNKLRPKKWRIKK</sequence>
<organism evidence="1 2">
    <name type="scientific">Candidatus Anaerobiospirillum pullistercoris</name>
    <dbReference type="NCBI Taxonomy" id="2838452"/>
    <lineage>
        <taxon>Bacteria</taxon>
        <taxon>Pseudomonadati</taxon>
        <taxon>Pseudomonadota</taxon>
        <taxon>Gammaproteobacteria</taxon>
        <taxon>Aeromonadales</taxon>
        <taxon>Succinivibrionaceae</taxon>
        <taxon>Anaerobiospirillum</taxon>
    </lineage>
</organism>
<evidence type="ECO:0000313" key="2">
    <source>
        <dbReference type="Proteomes" id="UP000886829"/>
    </source>
</evidence>
<dbReference type="Proteomes" id="UP000886829">
    <property type="component" value="Unassembled WGS sequence"/>
</dbReference>
<gene>
    <name evidence="1" type="ORF">H9850_06625</name>
</gene>
<dbReference type="AlphaFoldDB" id="A0A9D2B1L7"/>
<comment type="caution">
    <text evidence="1">The sequence shown here is derived from an EMBL/GenBank/DDBJ whole genome shotgun (WGS) entry which is preliminary data.</text>
</comment>
<reference evidence="1" key="1">
    <citation type="journal article" date="2021" name="PeerJ">
        <title>Extensive microbial diversity within the chicken gut microbiome revealed by metagenomics and culture.</title>
        <authorList>
            <person name="Gilroy R."/>
            <person name="Ravi A."/>
            <person name="Getino M."/>
            <person name="Pursley I."/>
            <person name="Horton D.L."/>
            <person name="Alikhan N.F."/>
            <person name="Baker D."/>
            <person name="Gharbi K."/>
            <person name="Hall N."/>
            <person name="Watson M."/>
            <person name="Adriaenssens E.M."/>
            <person name="Foster-Nyarko E."/>
            <person name="Jarju S."/>
            <person name="Secka A."/>
            <person name="Antonio M."/>
            <person name="Oren A."/>
            <person name="Chaudhuri R.R."/>
            <person name="La Ragione R."/>
            <person name="Hildebrand F."/>
            <person name="Pallen M.J."/>
        </authorList>
    </citation>
    <scope>NUCLEOTIDE SEQUENCE</scope>
    <source>
        <strain evidence="1">USASDec5-558</strain>
    </source>
</reference>
<accession>A0A9D2B1L7</accession>
<dbReference type="EMBL" id="DXEV01000131">
    <property type="protein sequence ID" value="HIX57129.1"/>
    <property type="molecule type" value="Genomic_DNA"/>
</dbReference>
<reference evidence="1" key="2">
    <citation type="submission" date="2021-04" db="EMBL/GenBank/DDBJ databases">
        <authorList>
            <person name="Gilroy R."/>
        </authorList>
    </citation>
    <scope>NUCLEOTIDE SEQUENCE</scope>
    <source>
        <strain evidence="1">USASDec5-558</strain>
    </source>
</reference>
<protein>
    <submittedName>
        <fullName evidence="1">Uncharacterized protein</fullName>
    </submittedName>
</protein>
<proteinExistence type="predicted"/>
<evidence type="ECO:0000313" key="1">
    <source>
        <dbReference type="EMBL" id="HIX57129.1"/>
    </source>
</evidence>
<name>A0A9D2B1L7_9GAMM</name>